<proteinExistence type="predicted"/>
<dbReference type="CDD" id="cd06325">
    <property type="entry name" value="PBP1_ABC_unchar_transporter"/>
    <property type="match status" value="1"/>
</dbReference>
<keyword evidence="3" id="KW-1185">Reference proteome</keyword>
<keyword evidence="1" id="KW-0732">Signal</keyword>
<name>A0ABU4XI27_9HYPH</name>
<evidence type="ECO:0000256" key="1">
    <source>
        <dbReference type="SAM" id="SignalP"/>
    </source>
</evidence>
<reference evidence="2 3" key="1">
    <citation type="submission" date="2023-08" db="EMBL/GenBank/DDBJ databases">
        <title>Implementing the SeqCode for naming new Mesorhizobium species isolated from Vachellia karroo root nodules.</title>
        <authorList>
            <person name="Van Lill M."/>
        </authorList>
    </citation>
    <scope>NUCLEOTIDE SEQUENCE [LARGE SCALE GENOMIC DNA]</scope>
    <source>
        <strain evidence="2 3">VK23A</strain>
    </source>
</reference>
<evidence type="ECO:0000313" key="2">
    <source>
        <dbReference type="EMBL" id="MDX8473450.1"/>
    </source>
</evidence>
<dbReference type="Gene3D" id="3.40.50.2300">
    <property type="match status" value="2"/>
</dbReference>
<gene>
    <name evidence="2" type="ORF">RFM27_15330</name>
</gene>
<dbReference type="Proteomes" id="UP001271780">
    <property type="component" value="Unassembled WGS sequence"/>
</dbReference>
<protein>
    <submittedName>
        <fullName evidence="2">ABC transporter substrate-binding protein</fullName>
    </submittedName>
</protein>
<dbReference type="PANTHER" id="PTHR35271:SF1">
    <property type="entry name" value="ABC TRANSPORTER, SUBSTRATE-BINDING LIPOPROTEIN"/>
    <property type="match status" value="1"/>
</dbReference>
<dbReference type="InterPro" id="IPR007487">
    <property type="entry name" value="ABC_transpt-TYRBP-like"/>
</dbReference>
<accession>A0ABU4XI27</accession>
<comment type="caution">
    <text evidence="2">The sequence shown here is derived from an EMBL/GenBank/DDBJ whole genome shotgun (WGS) entry which is preliminary data.</text>
</comment>
<feature type="signal peptide" evidence="1">
    <location>
        <begin position="1"/>
        <end position="25"/>
    </location>
</feature>
<dbReference type="PANTHER" id="PTHR35271">
    <property type="entry name" value="ABC TRANSPORTER, SUBSTRATE-BINDING LIPOPROTEIN-RELATED"/>
    <property type="match status" value="1"/>
</dbReference>
<organism evidence="2 3">
    <name type="scientific">Mesorhizobium dulcispinae</name>
    <dbReference type="NCBI Taxonomy" id="3072316"/>
    <lineage>
        <taxon>Bacteria</taxon>
        <taxon>Pseudomonadati</taxon>
        <taxon>Pseudomonadota</taxon>
        <taxon>Alphaproteobacteria</taxon>
        <taxon>Hyphomicrobiales</taxon>
        <taxon>Phyllobacteriaceae</taxon>
        <taxon>Mesorhizobium</taxon>
    </lineage>
</organism>
<feature type="chain" id="PRO_5046788050" evidence="1">
    <location>
        <begin position="26"/>
        <end position="334"/>
    </location>
</feature>
<dbReference type="Pfam" id="PF04392">
    <property type="entry name" value="ABC_sub_bind"/>
    <property type="match status" value="1"/>
</dbReference>
<dbReference type="RefSeq" id="WP_320263493.1">
    <property type="nucleotide sequence ID" value="NZ_JAVIIX010000006.1"/>
</dbReference>
<evidence type="ECO:0000313" key="3">
    <source>
        <dbReference type="Proteomes" id="UP001271780"/>
    </source>
</evidence>
<dbReference type="EMBL" id="JAVIIZ010000008">
    <property type="protein sequence ID" value="MDX8473450.1"/>
    <property type="molecule type" value="Genomic_DNA"/>
</dbReference>
<sequence length="334" mass="36475">MKFGHRMLIGAALAACFILPPRAEAAKKTVVMITWLGCEDVCKGLKDSLEEKKVDVSFVVDDAAQDKSKLPGFIADARERKADVVVTWGTKTTLGMIGTMKDRQNPDLLNDIPVVFTVVADPIGAGIIESYDKTGRANVTGTRNRVPESVNIKSIKRYLPNFDHLGLLFDRNEPNSVKKMEELTALSQKMKFAFDALPLQTLPDGTPDPAKLPEATAQLKRAGVQFVYLGSSTFLEKNADAFTSAAVANGLPVLSPYEHLVAESEALMSVAARDYDVGKLAGDQVAKILTENAKPGDMPVVAMDKFAYLVNMKVARKLNLFPPVEFLQFVEKVE</sequence>